<dbReference type="Proteomes" id="UP000237923">
    <property type="component" value="Unassembled WGS sequence"/>
</dbReference>
<reference evidence="1 4" key="1">
    <citation type="submission" date="2018-02" db="EMBL/GenBank/DDBJ databases">
        <authorList>
            <person name="Rodrigo-Torres L."/>
            <person name="Arahal R. D."/>
            <person name="Lucena T."/>
        </authorList>
    </citation>
    <scope>NUCLEOTIDE SEQUENCE [LARGE SCALE GENOMIC DNA]</scope>
    <source>
        <strain evidence="1 4">CECT 8486</strain>
    </source>
</reference>
<keyword evidence="4" id="KW-1185">Reference proteome</keyword>
<protein>
    <submittedName>
        <fullName evidence="2">Uncharacterized protein</fullName>
    </submittedName>
</protein>
<reference evidence="2 3" key="2">
    <citation type="submission" date="2018-02" db="EMBL/GenBank/DDBJ databases">
        <authorList>
            <person name="Cohen D.B."/>
            <person name="Kent A.D."/>
        </authorList>
    </citation>
    <scope>NUCLEOTIDE SEQUENCE [LARGE SCALE GENOMIC DNA]</scope>
    <source>
        <strain evidence="2 3">CECT 9216</strain>
    </source>
</reference>
<dbReference type="EMBL" id="OKQR01000002">
    <property type="protein sequence ID" value="SPD93688.1"/>
    <property type="molecule type" value="Genomic_DNA"/>
</dbReference>
<dbReference type="EMBL" id="OKQU01000002">
    <property type="protein sequence ID" value="SPE09344.1"/>
    <property type="molecule type" value="Genomic_DNA"/>
</dbReference>
<dbReference type="Proteomes" id="UP000239237">
    <property type="component" value="Unassembled WGS sequence"/>
</dbReference>
<evidence type="ECO:0000313" key="3">
    <source>
        <dbReference type="Proteomes" id="UP000237923"/>
    </source>
</evidence>
<name>A0A2N9KF62_9LACO</name>
<evidence type="ECO:0000313" key="1">
    <source>
        <dbReference type="EMBL" id="SPD93688.1"/>
    </source>
</evidence>
<accession>A0A2N9KF62</accession>
<dbReference type="RefSeq" id="WP_072614370.1">
    <property type="nucleotide sequence ID" value="NZ_AP017935.1"/>
</dbReference>
<dbReference type="AlphaFoldDB" id="A0A2N9KF62"/>
<proteinExistence type="predicted"/>
<evidence type="ECO:0000313" key="4">
    <source>
        <dbReference type="Proteomes" id="UP000239237"/>
    </source>
</evidence>
<evidence type="ECO:0000313" key="2">
    <source>
        <dbReference type="EMBL" id="SPE09344.1"/>
    </source>
</evidence>
<organism evidence="2 3">
    <name type="scientific">Leuconostoc suionicum</name>
    <dbReference type="NCBI Taxonomy" id="1511761"/>
    <lineage>
        <taxon>Bacteria</taxon>
        <taxon>Bacillati</taxon>
        <taxon>Bacillota</taxon>
        <taxon>Bacilli</taxon>
        <taxon>Lactobacillales</taxon>
        <taxon>Lactobacillaceae</taxon>
        <taxon>Leuconostoc</taxon>
    </lineage>
</organism>
<gene>
    <name evidence="1" type="ORF">LES8486_01347</name>
    <name evidence="2" type="ORF">LES9216_01494</name>
</gene>
<sequence length="72" mass="8782">MNKQENKSYIKGFQEAIVESYIYDNKKRHFLRRYFYGLGKKVQDFFRTYNKKNPDYVAGYHDGSKSEWGKNR</sequence>
<dbReference type="KEGG" id="lsu:A6B45_09560"/>
<dbReference type="GeneID" id="99675045"/>